<proteinExistence type="predicted"/>
<dbReference type="EMBL" id="RKLT01000022">
    <property type="protein sequence ID" value="MBX0297571.1"/>
    <property type="molecule type" value="Genomic_DNA"/>
</dbReference>
<reference evidence="1 2" key="1">
    <citation type="submission" date="2021-06" db="EMBL/GenBank/DDBJ databases">
        <title>Halomicroarcula sp. a new haloarchaeum isolated from saline soil.</title>
        <authorList>
            <person name="Duran-Viseras A."/>
            <person name="Sanchez-Porro C."/>
            <person name="Ventosa A."/>
        </authorList>
    </citation>
    <scope>NUCLEOTIDE SEQUENCE [LARGE SCALE GENOMIC DNA]</scope>
    <source>
        <strain evidence="1 2">F27</strain>
    </source>
</reference>
<dbReference type="RefSeq" id="WP_220582159.1">
    <property type="nucleotide sequence ID" value="NZ_RKLT01000022.1"/>
</dbReference>
<dbReference type="AlphaFoldDB" id="A0AAW4PHZ2"/>
<keyword evidence="2" id="KW-1185">Reference proteome</keyword>
<protein>
    <submittedName>
        <fullName evidence="1">Uncharacterized protein</fullName>
    </submittedName>
</protein>
<evidence type="ECO:0000313" key="2">
    <source>
        <dbReference type="Proteomes" id="UP001430455"/>
    </source>
</evidence>
<sequence length="89" mass="8858">MGAQVVAGVEQGSVGAIFEEATAGALVLEQGVEGLVAAVGDRVTVAPVEVVLGWEVVEVVAKGGDGLAEIALDTRAVVGRHSGPPRIAE</sequence>
<name>A0AAW4PHZ2_9EURY</name>
<evidence type="ECO:0000313" key="1">
    <source>
        <dbReference type="EMBL" id="MBX0297571.1"/>
    </source>
</evidence>
<organism evidence="1 2">
    <name type="scientific">Haloarcula nitratireducens</name>
    <dbReference type="NCBI Taxonomy" id="2487749"/>
    <lineage>
        <taxon>Archaea</taxon>
        <taxon>Methanobacteriati</taxon>
        <taxon>Methanobacteriota</taxon>
        <taxon>Stenosarchaea group</taxon>
        <taxon>Halobacteria</taxon>
        <taxon>Halobacteriales</taxon>
        <taxon>Haloarculaceae</taxon>
        <taxon>Haloarcula</taxon>
    </lineage>
</organism>
<dbReference type="Proteomes" id="UP001430455">
    <property type="component" value="Unassembled WGS sequence"/>
</dbReference>
<comment type="caution">
    <text evidence="1">The sequence shown here is derived from an EMBL/GenBank/DDBJ whole genome shotgun (WGS) entry which is preliminary data.</text>
</comment>
<accession>A0AAW4PHZ2</accession>
<gene>
    <name evidence="1" type="ORF">EGH23_22090</name>
</gene>